<evidence type="ECO:0000256" key="3">
    <source>
        <dbReference type="ARBA" id="ARBA00022695"/>
    </source>
</evidence>
<reference evidence="7" key="2">
    <citation type="submission" date="2023-05" db="EMBL/GenBank/DDBJ databases">
        <authorList>
            <consortium name="Lawrence Berkeley National Laboratory"/>
            <person name="Steindorff A."/>
            <person name="Hensen N."/>
            <person name="Bonometti L."/>
            <person name="Westerberg I."/>
            <person name="Brannstrom I.O."/>
            <person name="Guillou S."/>
            <person name="Cros-Aarteil S."/>
            <person name="Calhoun S."/>
            <person name="Haridas S."/>
            <person name="Kuo A."/>
            <person name="Mondo S."/>
            <person name="Pangilinan J."/>
            <person name="Riley R."/>
            <person name="Labutti K."/>
            <person name="Andreopoulos B."/>
            <person name="Lipzen A."/>
            <person name="Chen C."/>
            <person name="Yanf M."/>
            <person name="Daum C."/>
            <person name="Ng V."/>
            <person name="Clum A."/>
            <person name="Ohm R."/>
            <person name="Martin F."/>
            <person name="Silar P."/>
            <person name="Natvig D."/>
            <person name="Lalanne C."/>
            <person name="Gautier V."/>
            <person name="Ament-Velasquez S.L."/>
            <person name="Kruys A."/>
            <person name="Hutchinson M.I."/>
            <person name="Powell A.J."/>
            <person name="Barry K."/>
            <person name="Miller A.N."/>
            <person name="Grigoriev I.V."/>
            <person name="Debuchy R."/>
            <person name="Gladieux P."/>
            <person name="Thoren M.H."/>
            <person name="Johannesson H."/>
        </authorList>
    </citation>
    <scope>NUCLEOTIDE SEQUENCE</scope>
    <source>
        <strain evidence="7">CBS 508.74</strain>
    </source>
</reference>
<evidence type="ECO:0000256" key="5">
    <source>
        <dbReference type="SAM" id="MobiDB-lite"/>
    </source>
</evidence>
<feature type="domain" description="UBC core" evidence="6">
    <location>
        <begin position="1022"/>
        <end position="1192"/>
    </location>
</feature>
<protein>
    <recommendedName>
        <fullName evidence="6">UBC core domain-containing protein</fullName>
    </recommendedName>
</protein>
<dbReference type="SUPFAM" id="SSF56399">
    <property type="entry name" value="ADP-ribosylation"/>
    <property type="match status" value="1"/>
</dbReference>
<dbReference type="InterPro" id="IPR051838">
    <property type="entry name" value="ARTD_PARP"/>
</dbReference>
<dbReference type="FunFam" id="3.10.110.10:FF:000107">
    <property type="entry name" value="Ubiquitin conjugating enzyme, putative"/>
    <property type="match status" value="1"/>
</dbReference>
<dbReference type="InterPro" id="IPR000608">
    <property type="entry name" value="UBC"/>
</dbReference>
<dbReference type="Gene3D" id="3.10.110.10">
    <property type="entry name" value="Ubiquitin Conjugating Enzyme"/>
    <property type="match status" value="1"/>
</dbReference>
<keyword evidence="1" id="KW-0328">Glycosyltransferase</keyword>
<feature type="region of interest" description="Disordered" evidence="5">
    <location>
        <begin position="923"/>
        <end position="942"/>
    </location>
</feature>
<keyword evidence="2" id="KW-0808">Transferase</keyword>
<dbReference type="RefSeq" id="XP_064668818.1">
    <property type="nucleotide sequence ID" value="XM_064808763.1"/>
</dbReference>
<dbReference type="Pfam" id="PF00179">
    <property type="entry name" value="UQ_con"/>
    <property type="match status" value="1"/>
</dbReference>
<evidence type="ECO:0000313" key="8">
    <source>
        <dbReference type="Proteomes" id="UP001302812"/>
    </source>
</evidence>
<dbReference type="InterPro" id="IPR016135">
    <property type="entry name" value="UBQ-conjugating_enzyme/RWD"/>
</dbReference>
<dbReference type="PROSITE" id="PS50127">
    <property type="entry name" value="UBC_2"/>
    <property type="match status" value="1"/>
</dbReference>
<dbReference type="Gene3D" id="3.90.228.10">
    <property type="match status" value="1"/>
</dbReference>
<dbReference type="GO" id="GO:0003950">
    <property type="term" value="F:NAD+ poly-ADP-ribosyltransferase activity"/>
    <property type="evidence" value="ECO:0007669"/>
    <property type="project" value="InterPro"/>
</dbReference>
<dbReference type="InterPro" id="IPR012317">
    <property type="entry name" value="Poly(ADP-ribose)pol_cat_dom"/>
</dbReference>
<dbReference type="GO" id="GO:0016779">
    <property type="term" value="F:nucleotidyltransferase activity"/>
    <property type="evidence" value="ECO:0007669"/>
    <property type="project" value="UniProtKB-KW"/>
</dbReference>
<reference evidence="7" key="1">
    <citation type="journal article" date="2023" name="Mol. Phylogenet. Evol.">
        <title>Genome-scale phylogeny and comparative genomics of the fungal order Sordariales.</title>
        <authorList>
            <person name="Hensen N."/>
            <person name="Bonometti L."/>
            <person name="Westerberg I."/>
            <person name="Brannstrom I.O."/>
            <person name="Guillou S."/>
            <person name="Cros-Aarteil S."/>
            <person name="Calhoun S."/>
            <person name="Haridas S."/>
            <person name="Kuo A."/>
            <person name="Mondo S."/>
            <person name="Pangilinan J."/>
            <person name="Riley R."/>
            <person name="LaButti K."/>
            <person name="Andreopoulos B."/>
            <person name="Lipzen A."/>
            <person name="Chen C."/>
            <person name="Yan M."/>
            <person name="Daum C."/>
            <person name="Ng V."/>
            <person name="Clum A."/>
            <person name="Steindorff A."/>
            <person name="Ohm R.A."/>
            <person name="Martin F."/>
            <person name="Silar P."/>
            <person name="Natvig D.O."/>
            <person name="Lalanne C."/>
            <person name="Gautier V."/>
            <person name="Ament-Velasquez S.L."/>
            <person name="Kruys A."/>
            <person name="Hutchinson M.I."/>
            <person name="Powell A.J."/>
            <person name="Barry K."/>
            <person name="Miller A.N."/>
            <person name="Grigoriev I.V."/>
            <person name="Debuchy R."/>
            <person name="Gladieux P."/>
            <person name="Hiltunen Thoren M."/>
            <person name="Johannesson H."/>
        </authorList>
    </citation>
    <scope>NUCLEOTIDE SEQUENCE</scope>
    <source>
        <strain evidence="7">CBS 508.74</strain>
    </source>
</reference>
<dbReference type="CDD" id="cd23802">
    <property type="entry name" value="UBCc_UBE2Q"/>
    <property type="match status" value="1"/>
</dbReference>
<evidence type="ECO:0000256" key="2">
    <source>
        <dbReference type="ARBA" id="ARBA00022679"/>
    </source>
</evidence>
<keyword evidence="4" id="KW-0520">NAD</keyword>
<feature type="region of interest" description="Disordered" evidence="5">
    <location>
        <begin position="114"/>
        <end position="145"/>
    </location>
</feature>
<comment type="caution">
    <text evidence="7">The sequence shown here is derived from an EMBL/GenBank/DDBJ whole genome shotgun (WGS) entry which is preliminary data.</text>
</comment>
<proteinExistence type="predicted"/>
<feature type="region of interest" description="Disordered" evidence="5">
    <location>
        <begin position="598"/>
        <end position="621"/>
    </location>
</feature>
<dbReference type="EMBL" id="MU853347">
    <property type="protein sequence ID" value="KAK4111248.1"/>
    <property type="molecule type" value="Genomic_DNA"/>
</dbReference>
<accession>A0AAN6YQP4</accession>
<gene>
    <name evidence="7" type="ORF">N656DRAFT_179264</name>
</gene>
<evidence type="ECO:0000256" key="4">
    <source>
        <dbReference type="ARBA" id="ARBA00023027"/>
    </source>
</evidence>
<feature type="region of interest" description="Disordered" evidence="5">
    <location>
        <begin position="958"/>
        <end position="997"/>
    </location>
</feature>
<sequence>MSFKKFKSDVSTAAQKVATGAVASVLSVGAGDSDGEVVITYRHDSLPADLKIQALAQDLSEYPDGNMFMLWIADDCDLLQPVLTAIKATQDYLLGLSVYEMVIEVASRIRKELGQSKQDGDGKESHADAEADEHEDHDFDNFDDADDDSQFSIENGFGLTPWTSEPVSEQSTLSEHQQRVLSRIRRDLRQVKHAGYKVGFLDGFGQTSILGHVSISIRVDKLALSDEAMEAWGVNPGEYIVLLLRFEKGYIPLERVLELPASQTDIKFRIGKSKRHKPSLAQALAAFVEATQTMPTANADIGGEDLDSLSDNFEKLFISNSLDDFLNGSFISLLKLRRSLGVDWEKANESLLQKILQLPAKEVLSDSAEAENCSGGPPGFNIDQGRHRVLASDHLIESGPADEHSLPLIAVQFAMRYFVKCTEYCLRCHRRLEKGFQALRPYVCSTPLCLFQYMAMGFGPSIEHEILTEPYVVDLLVSLCYAAIQPYYSLASRLPASNPPAPKPSLPIRSLPAGLKLQVPHLSNPEPKSLTAQLVGDSLLFEHEDARKLAERLAPARWVAFRKPPSQPSITQHARIVEIDYDAKRAVVEIMGESAAHWTADSPNNKGADQPHARSRQAEKMEDGDYCDVFPYDTDFDSLDESDKGIAMRHILDTLPSILEMKDWLTSHPGSRIRSMERISPAAESLLNWIVSSNRSCIFQVGGSQDAMSNLLPEPAGKARGREHEWIPGLDGWMQFRFAQGSPDKELRFNRALKEVAETKSLGAHPTILAWHGSNLANWHSIVRTGLDYQDIRSGRAYGHGVYFSRHFSTSIGYTGSAQYWPNSDLKLINCLSLNEIINAPEKFVSKDPHYVVSQLDWHQCRYLFVQTSRTVRGPTKQPSAKIADSRALYPQAPGFEVYGPSNQILKIPLSAIPPRTIGLGGVKTLGPSKRPIQRLEDSDDEDAEDISLLLSDDEFNACRNPPGKKSASHASSLDTEVTRERGGARPPTPASVDRSLTDFEPGTLDLTTLPRLGAPSFATDAAGRVLSRELRKLQSIQAKTALHELGWYMDFDQVTNLFQWIVELHSFDPALPLAQDMKRTGITSIVVEVRFGANFPLSPPFVRVIRPRFLPFAMGGGGHVTAGGAMCMQLLTDSGWSPAYSMESVLLEVRLALCNPEPRPARLQNATQKNVAPLDYGVEEAIEAYIRAARSHNWKVPAGLRQTASGV</sequence>
<dbReference type="AlphaFoldDB" id="A0AAN6YQP4"/>
<dbReference type="Proteomes" id="UP001302812">
    <property type="component" value="Unassembled WGS sequence"/>
</dbReference>
<feature type="compositionally biased region" description="Basic and acidic residues" evidence="5">
    <location>
        <begin position="114"/>
        <end position="140"/>
    </location>
</feature>
<feature type="compositionally biased region" description="Basic and acidic residues" evidence="5">
    <location>
        <begin position="609"/>
        <end position="621"/>
    </location>
</feature>
<keyword evidence="8" id="KW-1185">Reference proteome</keyword>
<dbReference type="GeneID" id="89932886"/>
<organism evidence="7 8">
    <name type="scientific">Canariomyces notabilis</name>
    <dbReference type="NCBI Taxonomy" id="2074819"/>
    <lineage>
        <taxon>Eukaryota</taxon>
        <taxon>Fungi</taxon>
        <taxon>Dikarya</taxon>
        <taxon>Ascomycota</taxon>
        <taxon>Pezizomycotina</taxon>
        <taxon>Sordariomycetes</taxon>
        <taxon>Sordariomycetidae</taxon>
        <taxon>Sordariales</taxon>
        <taxon>Chaetomiaceae</taxon>
        <taxon>Canariomyces</taxon>
    </lineage>
</organism>
<evidence type="ECO:0000256" key="1">
    <source>
        <dbReference type="ARBA" id="ARBA00022676"/>
    </source>
</evidence>
<evidence type="ECO:0000313" key="7">
    <source>
        <dbReference type="EMBL" id="KAK4111248.1"/>
    </source>
</evidence>
<dbReference type="SMART" id="SM00212">
    <property type="entry name" value="UBCc"/>
    <property type="match status" value="1"/>
</dbReference>
<dbReference type="Pfam" id="PF00644">
    <property type="entry name" value="PARP"/>
    <property type="match status" value="1"/>
</dbReference>
<name>A0AAN6YQP4_9PEZI</name>
<keyword evidence="3" id="KW-0548">Nucleotidyltransferase</keyword>
<dbReference type="PANTHER" id="PTHR21328">
    <property type="entry name" value="POLY ADP-RIBOSE POLYMERASE FAMILY, MEMBER PARP"/>
    <property type="match status" value="1"/>
</dbReference>
<dbReference type="SUPFAM" id="SSF54495">
    <property type="entry name" value="UBC-like"/>
    <property type="match status" value="1"/>
</dbReference>
<evidence type="ECO:0000259" key="6">
    <source>
        <dbReference type="PROSITE" id="PS50127"/>
    </source>
</evidence>